<gene>
    <name evidence="2" type="ORF">LCGC14_1519490</name>
</gene>
<feature type="transmembrane region" description="Helical" evidence="1">
    <location>
        <begin position="12"/>
        <end position="29"/>
    </location>
</feature>
<name>A0A0F9JJW9_9ZZZZ</name>
<keyword evidence="1" id="KW-1133">Transmembrane helix</keyword>
<sequence length="67" mass="7545">MEKKNEEFAKTIGAITIIVVLITLTIASVSVIGALWFFGFFCAIAISFILFVIWHSYTQIDSDKNEE</sequence>
<organism evidence="2">
    <name type="scientific">marine sediment metagenome</name>
    <dbReference type="NCBI Taxonomy" id="412755"/>
    <lineage>
        <taxon>unclassified sequences</taxon>
        <taxon>metagenomes</taxon>
        <taxon>ecological metagenomes</taxon>
    </lineage>
</organism>
<keyword evidence="1" id="KW-0472">Membrane</keyword>
<comment type="caution">
    <text evidence="2">The sequence shown here is derived from an EMBL/GenBank/DDBJ whole genome shotgun (WGS) entry which is preliminary data.</text>
</comment>
<dbReference type="EMBL" id="LAZR01011250">
    <property type="protein sequence ID" value="KKM62656.1"/>
    <property type="molecule type" value="Genomic_DNA"/>
</dbReference>
<protein>
    <submittedName>
        <fullName evidence="2">Uncharacterized protein</fullName>
    </submittedName>
</protein>
<reference evidence="2" key="1">
    <citation type="journal article" date="2015" name="Nature">
        <title>Complex archaea that bridge the gap between prokaryotes and eukaryotes.</title>
        <authorList>
            <person name="Spang A."/>
            <person name="Saw J.H."/>
            <person name="Jorgensen S.L."/>
            <person name="Zaremba-Niedzwiedzka K."/>
            <person name="Martijn J."/>
            <person name="Lind A.E."/>
            <person name="van Eijk R."/>
            <person name="Schleper C."/>
            <person name="Guy L."/>
            <person name="Ettema T.J."/>
        </authorList>
    </citation>
    <scope>NUCLEOTIDE SEQUENCE</scope>
</reference>
<proteinExistence type="predicted"/>
<keyword evidence="1" id="KW-0812">Transmembrane</keyword>
<dbReference type="AlphaFoldDB" id="A0A0F9JJW9"/>
<evidence type="ECO:0000256" key="1">
    <source>
        <dbReference type="SAM" id="Phobius"/>
    </source>
</evidence>
<accession>A0A0F9JJW9</accession>
<evidence type="ECO:0000313" key="2">
    <source>
        <dbReference type="EMBL" id="KKM62656.1"/>
    </source>
</evidence>
<feature type="transmembrane region" description="Helical" evidence="1">
    <location>
        <begin position="35"/>
        <end position="54"/>
    </location>
</feature>